<proteinExistence type="predicted"/>
<keyword evidence="12" id="KW-1185">Reference proteome</keyword>
<dbReference type="PROSITE" id="PS50262">
    <property type="entry name" value="G_PROTEIN_RECEP_F1_2"/>
    <property type="match status" value="1"/>
</dbReference>
<dbReference type="PANTHER" id="PTHR24243">
    <property type="entry name" value="G-PROTEIN COUPLED RECEPTOR"/>
    <property type="match status" value="1"/>
</dbReference>
<keyword evidence="4" id="KW-0297">G-protein coupled receptor</keyword>
<dbReference type="InterPro" id="IPR017452">
    <property type="entry name" value="GPCR_Rhodpsn_7TM"/>
</dbReference>
<dbReference type="EMBL" id="CAJOBC010001566">
    <property type="protein sequence ID" value="CAF3685720.1"/>
    <property type="molecule type" value="Genomic_DNA"/>
</dbReference>
<feature type="transmembrane region" description="Helical" evidence="8">
    <location>
        <begin position="175"/>
        <end position="195"/>
    </location>
</feature>
<dbReference type="GO" id="GO:0005886">
    <property type="term" value="C:plasma membrane"/>
    <property type="evidence" value="ECO:0007669"/>
    <property type="project" value="TreeGrafter"/>
</dbReference>
<comment type="subcellular location">
    <subcellularLocation>
        <location evidence="1">Membrane</location>
        <topology evidence="1">Multi-pass membrane protein</topology>
    </subcellularLocation>
</comment>
<gene>
    <name evidence="10" type="ORF">GPM918_LOCUS8767</name>
    <name evidence="11" type="ORF">SRO942_LOCUS8769</name>
</gene>
<keyword evidence="3 8" id="KW-1133">Transmembrane helix</keyword>
<dbReference type="OrthoDB" id="9990906at2759"/>
<dbReference type="SUPFAM" id="SSF81321">
    <property type="entry name" value="Family A G protein-coupled receptor-like"/>
    <property type="match status" value="1"/>
</dbReference>
<evidence type="ECO:0000256" key="6">
    <source>
        <dbReference type="ARBA" id="ARBA00023170"/>
    </source>
</evidence>
<evidence type="ECO:0000256" key="5">
    <source>
        <dbReference type="ARBA" id="ARBA00023136"/>
    </source>
</evidence>
<feature type="transmembrane region" description="Helical" evidence="8">
    <location>
        <begin position="215"/>
        <end position="241"/>
    </location>
</feature>
<evidence type="ECO:0000313" key="12">
    <source>
        <dbReference type="Proteomes" id="UP000663829"/>
    </source>
</evidence>
<dbReference type="Proteomes" id="UP000681722">
    <property type="component" value="Unassembled WGS sequence"/>
</dbReference>
<evidence type="ECO:0000256" key="7">
    <source>
        <dbReference type="ARBA" id="ARBA00023224"/>
    </source>
</evidence>
<keyword evidence="2 8" id="KW-0812">Transmembrane</keyword>
<evidence type="ECO:0000313" key="11">
    <source>
        <dbReference type="EMBL" id="CAF3685720.1"/>
    </source>
</evidence>
<feature type="transmembrane region" description="Helical" evidence="8">
    <location>
        <begin position="58"/>
        <end position="77"/>
    </location>
</feature>
<feature type="transmembrane region" description="Helical" evidence="8">
    <location>
        <begin position="89"/>
        <end position="108"/>
    </location>
</feature>
<sequence>MTNLTTVTIEDVTQILYNYAHNNSKYSLLSTPHLNSKCIQNRLYSTFYILIKHLHSTYLRFLICPSILLNILCLIVLSRPRLSKKSTTICYLRALALFDMFCITLKYFRAELNYQSAEKGHNIFLLKSTFCKILYVLLSTSISVDIWIIVLMSLDKLIAVRYPLKSTVLLTPKRAYTSTIVVISVLFCINLYFIHTADIKLKGTKKYCTVITESVLIDLVTASFLPIGIITGANIYIAIVLRNATRRALAWNETTCRKAANTNNTCRVRYNKNKKHFMTFLNKRKRTIDFEYDGTFKQQQHYSSCLVQTSSNIDGEYRLSIEHNNTINVVKRTSIQVTRMLLAVTSSLIILNIPNTLFFSLIKIYDPRLVLHDPNTMYRSLRSCSLVTDKDLSIYKFGIYSSLLQNILSDLPHVVNFFIYCFAGKKFRIIFKNEVLLFFQKINLLHKTNTTKYCTSVLRTIDIPKLSRTRRAPSLSSINKNFCHFNQVRSTTSYVTKKLTNKRSISKPQLPLIVNPNVKNKSVCSRANKLLIHNTSNTRNKRQISRETNRNQRINLLVPELSLKSDSDISISNQNLSTPFNGAIFSNDRAIL</sequence>
<evidence type="ECO:0000256" key="4">
    <source>
        <dbReference type="ARBA" id="ARBA00023040"/>
    </source>
</evidence>
<evidence type="ECO:0000256" key="8">
    <source>
        <dbReference type="SAM" id="Phobius"/>
    </source>
</evidence>
<evidence type="ECO:0000313" key="10">
    <source>
        <dbReference type="EMBL" id="CAF0903574.1"/>
    </source>
</evidence>
<reference evidence="10" key="1">
    <citation type="submission" date="2021-02" db="EMBL/GenBank/DDBJ databases">
        <authorList>
            <person name="Nowell W R."/>
        </authorList>
    </citation>
    <scope>NUCLEOTIDE SEQUENCE</scope>
</reference>
<keyword evidence="5 8" id="KW-0472">Membrane</keyword>
<organism evidence="10 12">
    <name type="scientific">Didymodactylos carnosus</name>
    <dbReference type="NCBI Taxonomy" id="1234261"/>
    <lineage>
        <taxon>Eukaryota</taxon>
        <taxon>Metazoa</taxon>
        <taxon>Spiralia</taxon>
        <taxon>Gnathifera</taxon>
        <taxon>Rotifera</taxon>
        <taxon>Eurotatoria</taxon>
        <taxon>Bdelloidea</taxon>
        <taxon>Philodinida</taxon>
        <taxon>Philodinidae</taxon>
        <taxon>Didymodactylos</taxon>
    </lineage>
</organism>
<dbReference type="Proteomes" id="UP000663829">
    <property type="component" value="Unassembled WGS sequence"/>
</dbReference>
<protein>
    <recommendedName>
        <fullName evidence="9">G-protein coupled receptors family 1 profile domain-containing protein</fullName>
    </recommendedName>
</protein>
<evidence type="ECO:0000256" key="2">
    <source>
        <dbReference type="ARBA" id="ARBA00022692"/>
    </source>
</evidence>
<dbReference type="Pfam" id="PF00001">
    <property type="entry name" value="7tm_1"/>
    <property type="match status" value="1"/>
</dbReference>
<name>A0A813ZQ18_9BILA</name>
<evidence type="ECO:0000256" key="3">
    <source>
        <dbReference type="ARBA" id="ARBA00022989"/>
    </source>
</evidence>
<dbReference type="EMBL" id="CAJNOQ010001566">
    <property type="protein sequence ID" value="CAF0903574.1"/>
    <property type="molecule type" value="Genomic_DNA"/>
</dbReference>
<dbReference type="AlphaFoldDB" id="A0A813ZQ18"/>
<dbReference type="Gene3D" id="1.20.1070.10">
    <property type="entry name" value="Rhodopsin 7-helix transmembrane proteins"/>
    <property type="match status" value="1"/>
</dbReference>
<feature type="transmembrane region" description="Helical" evidence="8">
    <location>
        <begin position="133"/>
        <end position="154"/>
    </location>
</feature>
<dbReference type="InterPro" id="IPR000276">
    <property type="entry name" value="GPCR_Rhodpsn"/>
</dbReference>
<comment type="caution">
    <text evidence="10">The sequence shown here is derived from an EMBL/GenBank/DDBJ whole genome shotgun (WGS) entry which is preliminary data.</text>
</comment>
<dbReference type="GO" id="GO:0004930">
    <property type="term" value="F:G protein-coupled receptor activity"/>
    <property type="evidence" value="ECO:0007669"/>
    <property type="project" value="UniProtKB-KW"/>
</dbReference>
<keyword evidence="7" id="KW-0807">Transducer</keyword>
<feature type="domain" description="G-protein coupled receptors family 1 profile" evidence="9">
    <location>
        <begin position="69"/>
        <end position="420"/>
    </location>
</feature>
<accession>A0A813ZQ18</accession>
<feature type="transmembrane region" description="Helical" evidence="8">
    <location>
        <begin position="341"/>
        <end position="362"/>
    </location>
</feature>
<evidence type="ECO:0000259" key="9">
    <source>
        <dbReference type="PROSITE" id="PS50262"/>
    </source>
</evidence>
<keyword evidence="6" id="KW-0675">Receptor</keyword>
<evidence type="ECO:0000256" key="1">
    <source>
        <dbReference type="ARBA" id="ARBA00004141"/>
    </source>
</evidence>
<dbReference type="PANTHER" id="PTHR24243:SF230">
    <property type="entry name" value="G-PROTEIN COUPLED RECEPTORS FAMILY 1 PROFILE DOMAIN-CONTAINING PROTEIN"/>
    <property type="match status" value="1"/>
</dbReference>